<dbReference type="RefSeq" id="WP_086111480.1">
    <property type="nucleotide sequence ID" value="NZ_CAWNHF010000134.1"/>
</dbReference>
<accession>A0A1Y2STX9</accession>
<evidence type="ECO:0000313" key="2">
    <source>
        <dbReference type="Proteomes" id="UP000194204"/>
    </source>
</evidence>
<gene>
    <name evidence="1" type="ORF">Xbed_00616</name>
</gene>
<dbReference type="Proteomes" id="UP000194204">
    <property type="component" value="Unassembled WGS sequence"/>
</dbReference>
<organism evidence="1 2">
    <name type="scientific">Xenorhabdus beddingii</name>
    <dbReference type="NCBI Taxonomy" id="40578"/>
    <lineage>
        <taxon>Bacteria</taxon>
        <taxon>Pseudomonadati</taxon>
        <taxon>Pseudomonadota</taxon>
        <taxon>Gammaproteobacteria</taxon>
        <taxon>Enterobacterales</taxon>
        <taxon>Morganellaceae</taxon>
        <taxon>Xenorhabdus</taxon>
    </lineage>
</organism>
<proteinExistence type="predicted"/>
<dbReference type="STRING" id="40578.Xbed_00616"/>
<dbReference type="AlphaFoldDB" id="A0A1Y2STX9"/>
<comment type="caution">
    <text evidence="1">The sequence shown here is derived from an EMBL/GenBank/DDBJ whole genome shotgun (WGS) entry which is preliminary data.</text>
</comment>
<evidence type="ECO:0000313" key="1">
    <source>
        <dbReference type="EMBL" id="OTA21387.1"/>
    </source>
</evidence>
<sequence>MSTFAIAVCNAIEGLPFNKSELTSEESEMLLESVNKKNFVPVLRYIINQDLPTDLMLRLNKAIAKEQVVNMAIPVTGA</sequence>
<reference evidence="1 2" key="1">
    <citation type="submission" date="2017-01" db="EMBL/GenBank/DDBJ databases">
        <title>Deconstructing symbiosis and pathogenesis requirements using a combined genomic-metabolomic approach.</title>
        <authorList>
            <person name="Tobias N.J."/>
            <person name="Wolff H."/>
            <person name="Djahanschiri B."/>
            <person name="Ebersberger I."/>
            <person name="Bode H.B."/>
        </authorList>
    </citation>
    <scope>NUCLEOTIDE SEQUENCE [LARGE SCALE GENOMIC DNA]</scope>
    <source>
        <strain evidence="1 2">DSM 4764</strain>
    </source>
</reference>
<dbReference type="EMBL" id="MUBK01000003">
    <property type="protein sequence ID" value="OTA21387.1"/>
    <property type="molecule type" value="Genomic_DNA"/>
</dbReference>
<keyword evidence="2" id="KW-1185">Reference proteome</keyword>
<protein>
    <submittedName>
        <fullName evidence="1">Uncharacterized protein</fullName>
    </submittedName>
</protein>
<name>A0A1Y2STX9_9GAMM</name>